<dbReference type="RefSeq" id="WP_102492297.1">
    <property type="nucleotide sequence ID" value="NZ_JAUYVK010000039.1"/>
</dbReference>
<dbReference type="EMBL" id="JAUYVK010000039">
    <property type="protein sequence ID" value="MDP2492206.1"/>
    <property type="molecule type" value="Genomic_DNA"/>
</dbReference>
<reference evidence="1" key="1">
    <citation type="submission" date="2023-07" db="EMBL/GenBank/DDBJ databases">
        <title>Genome content predicts the carbon catabolic preferences of heterotrophic bacteria.</title>
        <authorList>
            <person name="Gralka M."/>
        </authorList>
    </citation>
    <scope>NUCLEOTIDE SEQUENCE</scope>
    <source>
        <strain evidence="1">6E03</strain>
    </source>
</reference>
<dbReference type="SUPFAM" id="SSF53448">
    <property type="entry name" value="Nucleotide-diphospho-sugar transferases"/>
    <property type="match status" value="1"/>
</dbReference>
<keyword evidence="1" id="KW-0808">Transferase</keyword>
<evidence type="ECO:0000313" key="1">
    <source>
        <dbReference type="EMBL" id="MDP2492206.1"/>
    </source>
</evidence>
<accession>A0ABD5AGE1</accession>
<name>A0ABD5AGE1_VIBSP</name>
<dbReference type="AlphaFoldDB" id="A0ABD5AGE1"/>
<evidence type="ECO:0000313" key="2">
    <source>
        <dbReference type="Proteomes" id="UP001177883"/>
    </source>
</evidence>
<organism evidence="1 2">
    <name type="scientific">Vibrio splendidus</name>
    <dbReference type="NCBI Taxonomy" id="29497"/>
    <lineage>
        <taxon>Bacteria</taxon>
        <taxon>Pseudomonadati</taxon>
        <taxon>Pseudomonadota</taxon>
        <taxon>Gammaproteobacteria</taxon>
        <taxon>Vibrionales</taxon>
        <taxon>Vibrionaceae</taxon>
        <taxon>Vibrio</taxon>
    </lineage>
</organism>
<sequence>MSRKNFGRLKSIFKIPDYILKLQNNAKRDSLKKTLEESVYFSKLSIVDKSNVSLGVSLTTYGERIFDVHLVIETIALQTIRPERIILWLDNQEFNDSNLPLPLLKQIDRGLEVRFCENLKSYKKLIPSLELYPEYDWVTIDDDYLYPCYMLEQLTFEAKRYPGHIIGHRAHKMNRNSQGLLMPYLNWDIETSCSSPKREIFLTSGGGTLFPSGCFDKTVLDHDTFMSICSHADDVWFKAMALLSQTPCKKVDDPRPFASRFVQLESGNVNALSDENVDGGLNDEQIKLVFDKYNLWNYLS</sequence>
<gene>
    <name evidence="1" type="ORF">Q8W38_22890</name>
</gene>
<dbReference type="InterPro" id="IPR029044">
    <property type="entry name" value="Nucleotide-diphossugar_trans"/>
</dbReference>
<dbReference type="Proteomes" id="UP001177883">
    <property type="component" value="Unassembled WGS sequence"/>
</dbReference>
<comment type="caution">
    <text evidence="1">The sequence shown here is derived from an EMBL/GenBank/DDBJ whole genome shotgun (WGS) entry which is preliminary data.</text>
</comment>
<proteinExistence type="predicted"/>
<protein>
    <submittedName>
        <fullName evidence="1">Glycosyl transferase</fullName>
    </submittedName>
</protein>
<dbReference type="GO" id="GO:0016740">
    <property type="term" value="F:transferase activity"/>
    <property type="evidence" value="ECO:0007669"/>
    <property type="project" value="UniProtKB-KW"/>
</dbReference>